<dbReference type="Proteomes" id="UP001595907">
    <property type="component" value="Unassembled WGS sequence"/>
</dbReference>
<name>A0ABV8QTA3_9BACT</name>
<proteinExistence type="predicted"/>
<dbReference type="RefSeq" id="WP_379710009.1">
    <property type="nucleotide sequence ID" value="NZ_JBHSCZ010000002.1"/>
</dbReference>
<comment type="caution">
    <text evidence="1">The sequence shown here is derived from an EMBL/GenBank/DDBJ whole genome shotgun (WGS) entry which is preliminary data.</text>
</comment>
<keyword evidence="2" id="KW-1185">Reference proteome</keyword>
<gene>
    <name evidence="1" type="ORF">ACFOWM_11175</name>
</gene>
<sequence length="149" mass="16909">MKCFLIMAFICLAASYTIDYNKIDTQYAYITNVYTKNDTTFIAADFVQMLTGKQAIKAAQQKGLADTTYNDDGTKITNIYVANDYIIVNQQPIVRTFAVANNAVFTEENLTNKRAVMSKKIFVKQFKNNLYLLTFKAGIVTNIHKVYLP</sequence>
<accession>A0ABV8QTA3</accession>
<evidence type="ECO:0000313" key="1">
    <source>
        <dbReference type="EMBL" id="MFC4263445.1"/>
    </source>
</evidence>
<reference evidence="2" key="1">
    <citation type="journal article" date="2019" name="Int. J. Syst. Evol. Microbiol.">
        <title>The Global Catalogue of Microorganisms (GCM) 10K type strain sequencing project: providing services to taxonomists for standard genome sequencing and annotation.</title>
        <authorList>
            <consortium name="The Broad Institute Genomics Platform"/>
            <consortium name="The Broad Institute Genome Sequencing Center for Infectious Disease"/>
            <person name="Wu L."/>
            <person name="Ma J."/>
        </authorList>
    </citation>
    <scope>NUCLEOTIDE SEQUENCE [LARGE SCALE GENOMIC DNA]</scope>
    <source>
        <strain evidence="2">CECT 8289</strain>
    </source>
</reference>
<organism evidence="1 2">
    <name type="scientific">Ferruginibacter yonginensis</name>
    <dbReference type="NCBI Taxonomy" id="1310416"/>
    <lineage>
        <taxon>Bacteria</taxon>
        <taxon>Pseudomonadati</taxon>
        <taxon>Bacteroidota</taxon>
        <taxon>Chitinophagia</taxon>
        <taxon>Chitinophagales</taxon>
        <taxon>Chitinophagaceae</taxon>
        <taxon>Ferruginibacter</taxon>
    </lineage>
</organism>
<evidence type="ECO:0000313" key="2">
    <source>
        <dbReference type="Proteomes" id="UP001595907"/>
    </source>
</evidence>
<dbReference type="EMBL" id="JBHSCZ010000002">
    <property type="protein sequence ID" value="MFC4263445.1"/>
    <property type="molecule type" value="Genomic_DNA"/>
</dbReference>
<protein>
    <submittedName>
        <fullName evidence="1">Uncharacterized protein</fullName>
    </submittedName>
</protein>